<dbReference type="PROSITE" id="PS50893">
    <property type="entry name" value="ABC_TRANSPORTER_2"/>
    <property type="match status" value="1"/>
</dbReference>
<dbReference type="GO" id="GO:0005524">
    <property type="term" value="F:ATP binding"/>
    <property type="evidence" value="ECO:0007669"/>
    <property type="project" value="UniProtKB-KW"/>
</dbReference>
<dbReference type="Proteomes" id="UP000655523">
    <property type="component" value="Unassembled WGS sequence"/>
</dbReference>
<organism evidence="7 8">
    <name type="scientific">Paraburkholderia elongata</name>
    <dbReference type="NCBI Taxonomy" id="2675747"/>
    <lineage>
        <taxon>Bacteria</taxon>
        <taxon>Pseudomonadati</taxon>
        <taxon>Pseudomonadota</taxon>
        <taxon>Betaproteobacteria</taxon>
        <taxon>Burkholderiales</taxon>
        <taxon>Burkholderiaceae</taxon>
        <taxon>Paraburkholderia</taxon>
    </lineage>
</organism>
<dbReference type="SUPFAM" id="SSF52540">
    <property type="entry name" value="P-loop containing nucleoside triphosphate hydrolases"/>
    <property type="match status" value="1"/>
</dbReference>
<keyword evidence="5 7" id="KW-0067">ATP-binding</keyword>
<evidence type="ECO:0000259" key="6">
    <source>
        <dbReference type="PROSITE" id="PS50893"/>
    </source>
</evidence>
<gene>
    <name evidence="7" type="ORF">GNZ13_44215</name>
</gene>
<dbReference type="Pfam" id="PF00005">
    <property type="entry name" value="ABC_tran"/>
    <property type="match status" value="1"/>
</dbReference>
<dbReference type="InterPro" id="IPR003593">
    <property type="entry name" value="AAA+_ATPase"/>
</dbReference>
<keyword evidence="1" id="KW-0813">Transport</keyword>
<reference evidence="7 8" key="1">
    <citation type="submission" date="2019-11" db="EMBL/GenBank/DDBJ databases">
        <title>Metabolism of dissolved organic matter in forest soils.</title>
        <authorList>
            <person name="Cyle K.T."/>
            <person name="Wilhelm R.C."/>
            <person name="Martinez C.E."/>
        </authorList>
    </citation>
    <scope>NUCLEOTIDE SEQUENCE [LARGE SCALE GENOMIC DNA]</scope>
    <source>
        <strain evidence="7 8">5N</strain>
    </source>
</reference>
<dbReference type="PROSITE" id="PS00211">
    <property type="entry name" value="ABC_TRANSPORTER_1"/>
    <property type="match status" value="1"/>
</dbReference>
<keyword evidence="2" id="KW-1003">Cell membrane</keyword>
<evidence type="ECO:0000256" key="5">
    <source>
        <dbReference type="ARBA" id="ARBA00022840"/>
    </source>
</evidence>
<dbReference type="InterPro" id="IPR003439">
    <property type="entry name" value="ABC_transporter-like_ATP-bd"/>
</dbReference>
<keyword evidence="8" id="KW-1185">Reference proteome</keyword>
<accession>A0A972NWY1</accession>
<feature type="domain" description="ABC transporter" evidence="6">
    <location>
        <begin position="7"/>
        <end position="246"/>
    </location>
</feature>
<comment type="caution">
    <text evidence="7">The sequence shown here is derived from an EMBL/GenBank/DDBJ whole genome shotgun (WGS) entry which is preliminary data.</text>
</comment>
<evidence type="ECO:0000256" key="3">
    <source>
        <dbReference type="ARBA" id="ARBA00022519"/>
    </source>
</evidence>
<evidence type="ECO:0000256" key="2">
    <source>
        <dbReference type="ARBA" id="ARBA00022475"/>
    </source>
</evidence>
<dbReference type="SMART" id="SM00382">
    <property type="entry name" value="AAA"/>
    <property type="match status" value="1"/>
</dbReference>
<keyword evidence="4" id="KW-0547">Nucleotide-binding</keyword>
<dbReference type="InterPro" id="IPR017871">
    <property type="entry name" value="ABC_transporter-like_CS"/>
</dbReference>
<dbReference type="PANTHER" id="PTHR24220">
    <property type="entry name" value="IMPORT ATP-BINDING PROTEIN"/>
    <property type="match status" value="1"/>
</dbReference>
<sequence>MSTGYAVRCRQVEKVFGAGETAVRALRGVDWDVPLGEISMLVGQSGCGKTTLLMVLTGLLDASAGTVEILGEALHALRGERANRFRLQNIGFIFQQYNLLPALTAAENAALPLYAADVPRRAATERGRALLHTLGLGARADAMPVELSGGQLQRVAIARSLINEPRLIVCDEPTASLDAESGHAVMELLRGVAVSPDRAVVIVTHDNRIFEFADSITYMEDGRIVRRANGNGSASFRPPSVPDRMH</sequence>
<dbReference type="GO" id="GO:0022857">
    <property type="term" value="F:transmembrane transporter activity"/>
    <property type="evidence" value="ECO:0007669"/>
    <property type="project" value="TreeGrafter"/>
</dbReference>
<dbReference type="InterPro" id="IPR027417">
    <property type="entry name" value="P-loop_NTPase"/>
</dbReference>
<dbReference type="InterPro" id="IPR017911">
    <property type="entry name" value="MacB-like_ATP-bd"/>
</dbReference>
<protein>
    <submittedName>
        <fullName evidence="7">ATP-binding cassette domain-containing protein</fullName>
    </submittedName>
</protein>
<dbReference type="InterPro" id="IPR015854">
    <property type="entry name" value="ABC_transpr_LolD-like"/>
</dbReference>
<dbReference type="GO" id="GO:0005886">
    <property type="term" value="C:plasma membrane"/>
    <property type="evidence" value="ECO:0007669"/>
    <property type="project" value="TreeGrafter"/>
</dbReference>
<dbReference type="AlphaFoldDB" id="A0A972NWY1"/>
<dbReference type="Gene3D" id="3.40.50.300">
    <property type="entry name" value="P-loop containing nucleotide triphosphate hydrolases"/>
    <property type="match status" value="1"/>
</dbReference>
<keyword evidence="3" id="KW-0472">Membrane</keyword>
<dbReference type="EMBL" id="WOEZ01000265">
    <property type="protein sequence ID" value="NPT61361.1"/>
    <property type="molecule type" value="Genomic_DNA"/>
</dbReference>
<evidence type="ECO:0000256" key="4">
    <source>
        <dbReference type="ARBA" id="ARBA00022741"/>
    </source>
</evidence>
<dbReference type="PANTHER" id="PTHR24220:SF659">
    <property type="entry name" value="TRANSPORTER, PUTATIVE-RELATED"/>
    <property type="match status" value="1"/>
</dbReference>
<evidence type="ECO:0000313" key="7">
    <source>
        <dbReference type="EMBL" id="NPT61361.1"/>
    </source>
</evidence>
<proteinExistence type="predicted"/>
<evidence type="ECO:0000256" key="1">
    <source>
        <dbReference type="ARBA" id="ARBA00022448"/>
    </source>
</evidence>
<name>A0A972NWY1_9BURK</name>
<dbReference type="CDD" id="cd03255">
    <property type="entry name" value="ABC_MJ0796_LolCDE_FtsE"/>
    <property type="match status" value="1"/>
</dbReference>
<evidence type="ECO:0000313" key="8">
    <source>
        <dbReference type="Proteomes" id="UP000655523"/>
    </source>
</evidence>
<dbReference type="RefSeq" id="WP_172176973.1">
    <property type="nucleotide sequence ID" value="NZ_WOEZ01000265.1"/>
</dbReference>
<keyword evidence="3" id="KW-0997">Cell inner membrane</keyword>
<dbReference type="GO" id="GO:0016887">
    <property type="term" value="F:ATP hydrolysis activity"/>
    <property type="evidence" value="ECO:0007669"/>
    <property type="project" value="InterPro"/>
</dbReference>